<reference evidence="9" key="1">
    <citation type="submission" date="2021-02" db="EMBL/GenBank/DDBJ databases">
        <title>Fulvivirga sp. S481 isolated from sea water.</title>
        <authorList>
            <person name="Bae S.S."/>
            <person name="Baek K."/>
        </authorList>
    </citation>
    <scope>NUCLEOTIDE SEQUENCE</scope>
    <source>
        <strain evidence="9">S481</strain>
    </source>
</reference>
<dbReference type="PANTHER" id="PTHR11748">
    <property type="entry name" value="D-LACTATE DEHYDROGENASE"/>
    <property type="match status" value="1"/>
</dbReference>
<dbReference type="GO" id="GO:0008720">
    <property type="term" value="F:D-lactate dehydrogenase (NAD+) activity"/>
    <property type="evidence" value="ECO:0007669"/>
    <property type="project" value="TreeGrafter"/>
</dbReference>
<sequence length="974" mass="109018">MDVNRLNQLRNSLEGEIVWDNVSKTIYATDASAYREIPAAVAFPKSVADLKHLIRFAKENNTSLIPRTAGTSLAGQVVGNGIIVDVSKHFTQIVELNEGEKWVRVQPGVIRDELNMFLKPSGFLFGPETSTANRAMIGGMIGNNSCGSNSVIYGSTRDHLISAKVLLSDASEIELKALTKEEFEAKCTLSTLEGDIYRNIKAILSDQTNRERIEREYPKKSIKRRNTGYAIDLLGDTCPFIETKELFNFCTLLAGSEGTLAFITEAKLNIDPLPPKHKALVCAHFESVYESLKGNLIALKYNPSASELMDHYILERTKDNISQKENRFFVKDDPKAILVVELFSDSEKELEEACKNLIGDLKSENLGYHYPVVSGDDIKKVWELRKAGLGLLSNMPGDAKPAPVIEDTAVDVNDLPEYINEFNETLKKYNLFCVHYAHAGSGELHLRPILNLKTEEGNRLFRTVLEEIATLVKKYKGSLSGEHGDGRLRGEFIPFMIGKENYELLKSIKKAWDPDHIFNPGKIVDTPSMNTSLRFKPGQETKQFKTVLNFEDTQGYLRAAEQCNGSGDCRKTHLSGGTMCPSYMATKNEKDTTRARANVLREVLTNSTKNNPFDSSEIKEVMDLCLSCKGCKSECPSNVDVGKLKAEFQHQYYQNNGVPFRTKMIGNFSKLNKLASIMPWGYSLAMNSPLSNLIKPLIGFHPKRSMPKLATKTLRKWYNREFNKLPAIENKKGSLYLFCDEFTNYNDAEIGIITVKLLHTLGYEVRLIDHPESGRSYLSKGMLTEAKRLAIEQVHLFSELVSEAVPLVGIEPSAILSFRDEYPNLVDKELVTKSKSLAKNVYTFEEFLAKELAKGNISSAQFTTEDRLIKLHGHCHQKALSSLVPSKKILSLPKNYKVELIPSGCCGMAGSFGYEKEHYDVSMQIGELVLFPTIRNQPENVLITAAGTSCRHQIKDGVNRKALHPAEILYNALL</sequence>
<dbReference type="KEGG" id="fuv:JR347_17885"/>
<dbReference type="GO" id="GO:0051536">
    <property type="term" value="F:iron-sulfur cluster binding"/>
    <property type="evidence" value="ECO:0007669"/>
    <property type="project" value="UniProtKB-KW"/>
</dbReference>
<dbReference type="Pfam" id="PF01565">
    <property type="entry name" value="FAD_binding_4"/>
    <property type="match status" value="1"/>
</dbReference>
<keyword evidence="2" id="KW-0285">Flavoprotein</keyword>
<name>A0A974WG49_9BACT</name>
<dbReference type="GO" id="GO:1903457">
    <property type="term" value="P:lactate catabolic process"/>
    <property type="evidence" value="ECO:0007669"/>
    <property type="project" value="TreeGrafter"/>
</dbReference>
<dbReference type="InterPro" id="IPR017900">
    <property type="entry name" value="4Fe4S_Fe_S_CS"/>
</dbReference>
<keyword evidence="7" id="KW-0411">Iron-sulfur</keyword>
<dbReference type="Pfam" id="PF13534">
    <property type="entry name" value="Fer4_17"/>
    <property type="match status" value="1"/>
</dbReference>
<protein>
    <submittedName>
        <fullName evidence="9">FAD-binding protein</fullName>
    </submittedName>
</protein>
<dbReference type="RefSeq" id="WP_205721936.1">
    <property type="nucleotide sequence ID" value="NZ_CP070608.1"/>
</dbReference>
<dbReference type="SUPFAM" id="SSF56176">
    <property type="entry name" value="FAD-binding/transporter-associated domain-like"/>
    <property type="match status" value="1"/>
</dbReference>
<dbReference type="SUPFAM" id="SSF46548">
    <property type="entry name" value="alpha-helical ferredoxin"/>
    <property type="match status" value="1"/>
</dbReference>
<dbReference type="InterPro" id="IPR004113">
    <property type="entry name" value="FAD-bd_oxidored_4_C"/>
</dbReference>
<evidence type="ECO:0000256" key="3">
    <source>
        <dbReference type="ARBA" id="ARBA00022723"/>
    </source>
</evidence>
<feature type="domain" description="FAD-binding PCMH-type" evidence="8">
    <location>
        <begin position="34"/>
        <end position="273"/>
    </location>
</feature>
<dbReference type="EMBL" id="CP070608">
    <property type="protein sequence ID" value="QSE97425.1"/>
    <property type="molecule type" value="Genomic_DNA"/>
</dbReference>
<organism evidence="9 10">
    <name type="scientific">Fulvivirga lutea</name>
    <dbReference type="NCBI Taxonomy" id="2810512"/>
    <lineage>
        <taxon>Bacteria</taxon>
        <taxon>Pseudomonadati</taxon>
        <taxon>Bacteroidota</taxon>
        <taxon>Cytophagia</taxon>
        <taxon>Cytophagales</taxon>
        <taxon>Fulvivirgaceae</taxon>
        <taxon>Fulvivirga</taxon>
    </lineage>
</organism>
<dbReference type="GO" id="GO:0071949">
    <property type="term" value="F:FAD binding"/>
    <property type="evidence" value="ECO:0007669"/>
    <property type="project" value="InterPro"/>
</dbReference>
<dbReference type="InterPro" id="IPR016164">
    <property type="entry name" value="FAD-linked_Oxase-like_C"/>
</dbReference>
<evidence type="ECO:0000256" key="2">
    <source>
        <dbReference type="ARBA" id="ARBA00022630"/>
    </source>
</evidence>
<dbReference type="InterPro" id="IPR036318">
    <property type="entry name" value="FAD-bd_PCMH-like_sf"/>
</dbReference>
<keyword evidence="10" id="KW-1185">Reference proteome</keyword>
<evidence type="ECO:0000256" key="1">
    <source>
        <dbReference type="ARBA" id="ARBA00001974"/>
    </source>
</evidence>
<dbReference type="PROSITE" id="PS51387">
    <property type="entry name" value="FAD_PCMH"/>
    <property type="match status" value="1"/>
</dbReference>
<dbReference type="Gene3D" id="3.30.465.10">
    <property type="match status" value="1"/>
</dbReference>
<comment type="cofactor">
    <cofactor evidence="1">
        <name>FAD</name>
        <dbReference type="ChEBI" id="CHEBI:57692"/>
    </cofactor>
</comment>
<evidence type="ECO:0000256" key="5">
    <source>
        <dbReference type="ARBA" id="ARBA00023002"/>
    </source>
</evidence>
<dbReference type="AlphaFoldDB" id="A0A974WG49"/>
<keyword evidence="4" id="KW-0274">FAD</keyword>
<keyword evidence="3" id="KW-0479">Metal-binding</keyword>
<dbReference type="Proteomes" id="UP000662783">
    <property type="component" value="Chromosome"/>
</dbReference>
<evidence type="ECO:0000313" key="10">
    <source>
        <dbReference type="Proteomes" id="UP000662783"/>
    </source>
</evidence>
<dbReference type="GO" id="GO:0046872">
    <property type="term" value="F:metal ion binding"/>
    <property type="evidence" value="ECO:0007669"/>
    <property type="project" value="UniProtKB-KW"/>
</dbReference>
<dbReference type="PANTHER" id="PTHR11748:SF119">
    <property type="entry name" value="D-2-HYDROXYGLUTARATE DEHYDROGENASE"/>
    <property type="match status" value="1"/>
</dbReference>
<accession>A0A974WG49</accession>
<dbReference type="Pfam" id="PF02913">
    <property type="entry name" value="FAD-oxidase_C"/>
    <property type="match status" value="1"/>
</dbReference>
<evidence type="ECO:0000256" key="7">
    <source>
        <dbReference type="ARBA" id="ARBA00023014"/>
    </source>
</evidence>
<gene>
    <name evidence="9" type="ORF">JR347_17885</name>
</gene>
<dbReference type="Gene3D" id="3.30.70.2740">
    <property type="match status" value="1"/>
</dbReference>
<dbReference type="InterPro" id="IPR016171">
    <property type="entry name" value="Vanillyl_alc_oxidase_C-sub2"/>
</dbReference>
<dbReference type="InterPro" id="IPR016169">
    <property type="entry name" value="FAD-bd_PCMH_sub2"/>
</dbReference>
<dbReference type="Gene3D" id="1.10.45.10">
    <property type="entry name" value="Vanillyl-alcohol Oxidase, Chain A, domain 4"/>
    <property type="match status" value="1"/>
</dbReference>
<keyword evidence="5" id="KW-0560">Oxidoreductase</keyword>
<evidence type="ECO:0000256" key="6">
    <source>
        <dbReference type="ARBA" id="ARBA00023004"/>
    </source>
</evidence>
<dbReference type="SUPFAM" id="SSF55103">
    <property type="entry name" value="FAD-linked oxidases, C-terminal domain"/>
    <property type="match status" value="1"/>
</dbReference>
<dbReference type="InterPro" id="IPR006094">
    <property type="entry name" value="Oxid_FAD_bind_N"/>
</dbReference>
<dbReference type="InterPro" id="IPR016166">
    <property type="entry name" value="FAD-bd_PCMH"/>
</dbReference>
<proteinExistence type="predicted"/>
<keyword evidence="6" id="KW-0408">Iron</keyword>
<dbReference type="PROSITE" id="PS00198">
    <property type="entry name" value="4FE4S_FER_1"/>
    <property type="match status" value="1"/>
</dbReference>
<evidence type="ECO:0000256" key="4">
    <source>
        <dbReference type="ARBA" id="ARBA00022827"/>
    </source>
</evidence>
<evidence type="ECO:0000259" key="8">
    <source>
        <dbReference type="PROSITE" id="PS51387"/>
    </source>
</evidence>
<dbReference type="GO" id="GO:0004458">
    <property type="term" value="F:D-lactate dehydrogenase (cytochrome) activity"/>
    <property type="evidence" value="ECO:0007669"/>
    <property type="project" value="TreeGrafter"/>
</dbReference>
<evidence type="ECO:0000313" key="9">
    <source>
        <dbReference type="EMBL" id="QSE97425.1"/>
    </source>
</evidence>